<dbReference type="RefSeq" id="WP_173126349.1">
    <property type="nucleotide sequence ID" value="NZ_JABMKX010000001.1"/>
</dbReference>
<accession>A0ABX2DIJ9</accession>
<dbReference type="EMBL" id="JABMKX010000001">
    <property type="protein sequence ID" value="NQX43878.1"/>
    <property type="molecule type" value="Genomic_DNA"/>
</dbReference>
<dbReference type="Proteomes" id="UP000711047">
    <property type="component" value="Unassembled WGS sequence"/>
</dbReference>
<sequence>MRDKHPLTISYVDALHQVLSAKGWFNLPKPMLSGMTASCFRLSVHRQLHKDSPTAYNWAAEHTVAADLIGIVAGQSAGYHFAPTFPLYQKQAILDIRGSLAQGTGVVCWKDQFVVITRSDDRKQLFYYNEMSSGAELELPYAQLGRNTTPYWYCQIYEGQIRKELPQVIRESLIQAVYKAEVHDPLLPEAQYACGLQAYDAMLEAFSGDAYDAAGAYETLVFYASCKKDAASYTNWACTYMPGLDKTAGHYASLSAVYDEITARLGVNTLLPAATRRQELITLLREAQRIETAAIQSIRGLLREPIANRFHDVGLR</sequence>
<comment type="caution">
    <text evidence="1">The sequence shown here is derived from an EMBL/GenBank/DDBJ whole genome shotgun (WGS) entry which is preliminary data.</text>
</comment>
<evidence type="ECO:0000313" key="1">
    <source>
        <dbReference type="EMBL" id="NQX43878.1"/>
    </source>
</evidence>
<name>A0ABX2DIJ9_9BACL</name>
<proteinExistence type="predicted"/>
<keyword evidence="2" id="KW-1185">Reference proteome</keyword>
<reference evidence="1 2" key="1">
    <citation type="submission" date="2020-05" db="EMBL/GenBank/DDBJ databases">
        <title>Paenibacillus glebae, sp. nov., Paenibacillus humi sp. nov., Paenibacillus pedi sp. nov., Paenibacillus terrestris sp. nov. and Paenibacillus terricola sp. nov., isolated from a forest top soil sample.</title>
        <authorList>
            <person name="Qi S."/>
            <person name="Carlier A."/>
            <person name="Cnockaert M."/>
            <person name="Vandamme P."/>
        </authorList>
    </citation>
    <scope>NUCLEOTIDE SEQUENCE [LARGE SCALE GENOMIC DNA]</scope>
    <source>
        <strain evidence="1 2">LMG 29502</strain>
    </source>
</reference>
<organism evidence="1 2">
    <name type="scientific">Paenibacillus tritici</name>
    <dbReference type="NCBI Taxonomy" id="1873425"/>
    <lineage>
        <taxon>Bacteria</taxon>
        <taxon>Bacillati</taxon>
        <taxon>Bacillota</taxon>
        <taxon>Bacilli</taxon>
        <taxon>Bacillales</taxon>
        <taxon>Paenibacillaceae</taxon>
        <taxon>Paenibacillus</taxon>
    </lineage>
</organism>
<evidence type="ECO:0000313" key="2">
    <source>
        <dbReference type="Proteomes" id="UP000711047"/>
    </source>
</evidence>
<gene>
    <name evidence="1" type="ORF">HQN87_00925</name>
</gene>
<protein>
    <submittedName>
        <fullName evidence="1">Uncharacterized protein</fullName>
    </submittedName>
</protein>